<reference evidence="3" key="1">
    <citation type="journal article" date="2019" name="Int. J. Syst. Evol. Microbiol.">
        <title>The Global Catalogue of Microorganisms (GCM) 10K type strain sequencing project: providing services to taxonomists for standard genome sequencing and annotation.</title>
        <authorList>
            <consortium name="The Broad Institute Genomics Platform"/>
            <consortium name="The Broad Institute Genome Sequencing Center for Infectious Disease"/>
            <person name="Wu L."/>
            <person name="Ma J."/>
        </authorList>
    </citation>
    <scope>NUCLEOTIDE SEQUENCE [LARGE SCALE GENOMIC DNA]</scope>
    <source>
        <strain evidence="3">CCUG 63830</strain>
    </source>
</reference>
<evidence type="ECO:0000313" key="2">
    <source>
        <dbReference type="EMBL" id="MFC6663016.1"/>
    </source>
</evidence>
<keyword evidence="3" id="KW-1185">Reference proteome</keyword>
<organism evidence="2 3">
    <name type="scientific">Deinococcus multiflagellatus</name>
    <dbReference type="NCBI Taxonomy" id="1656887"/>
    <lineage>
        <taxon>Bacteria</taxon>
        <taxon>Thermotogati</taxon>
        <taxon>Deinococcota</taxon>
        <taxon>Deinococci</taxon>
        <taxon>Deinococcales</taxon>
        <taxon>Deinococcaceae</taxon>
        <taxon>Deinococcus</taxon>
    </lineage>
</organism>
<gene>
    <name evidence="2" type="ORF">ACFP90_23510</name>
</gene>
<feature type="region of interest" description="Disordered" evidence="1">
    <location>
        <begin position="135"/>
        <end position="154"/>
    </location>
</feature>
<evidence type="ECO:0000313" key="3">
    <source>
        <dbReference type="Proteomes" id="UP001596317"/>
    </source>
</evidence>
<dbReference type="RefSeq" id="WP_224612573.1">
    <property type="nucleotide sequence ID" value="NZ_JAIQXV010000029.1"/>
</dbReference>
<dbReference type="Proteomes" id="UP001596317">
    <property type="component" value="Unassembled WGS sequence"/>
</dbReference>
<evidence type="ECO:0000256" key="1">
    <source>
        <dbReference type="SAM" id="MobiDB-lite"/>
    </source>
</evidence>
<name>A0ABW1ZQ16_9DEIO</name>
<sequence>MRQNGQLLPRGDAGRCARLVRQGEGQGRPLPPGFVAHLQVGRRRFALTAEQVQALEAELARVQALPLGQAVAAQRAALAPTPIRAVAVNRRAPTPIAPQVRVTAAVNWARLTGEPQVLARWTEGGSDRIRVVLPDGSTTEQGLPAAPVPAPTGP</sequence>
<comment type="caution">
    <text evidence="2">The sequence shown here is derived from an EMBL/GenBank/DDBJ whole genome shotgun (WGS) entry which is preliminary data.</text>
</comment>
<dbReference type="EMBL" id="JBHSWB010000002">
    <property type="protein sequence ID" value="MFC6663016.1"/>
    <property type="molecule type" value="Genomic_DNA"/>
</dbReference>
<protein>
    <submittedName>
        <fullName evidence="2">Uncharacterized protein</fullName>
    </submittedName>
</protein>
<accession>A0ABW1ZQ16</accession>
<proteinExistence type="predicted"/>